<dbReference type="Gene3D" id="4.10.320.10">
    <property type="entry name" value="E3-binding domain"/>
    <property type="match status" value="3"/>
</dbReference>
<feature type="compositionally biased region" description="Basic and acidic residues" evidence="5">
    <location>
        <begin position="978"/>
        <end position="987"/>
    </location>
</feature>
<sequence length="1324" mass="149035">MDAGWIPKLRQRRRIKMYRSFVVFLFLASESNGFFFPAGLHVQQTESSIIRRRLSSLSKSIRHGEEEDSDGVSERLRSAYEDWCQTYEETFSSSRLEVFSYHFMMAENYSKRTGVKVKLNEFAGLTEPEIEEILAIIGKASDGIERPLGVEFLDYEFEEEEPSSLVPNTFTDTMEPPSDISDQNHAFGSNDADDRIATATNTYLETMDKASIVPPTGSNLFKEISASILNKEESRNNGDSTNEEPDHEKVPPSLDPIYVEATYEETQIQDNVSSETVPNFSVVGDNPTGINAKMEEEFDTDEAFYLGQQRQGSVPPSSNQHHQHHPQQPPSPSTTRPNKTESPAATSMAREAANQANIDLSLIPGTGKNGIITLHDVELARDSAIEVEYQSYTSEERIRNGPFRHEQDLFMDTPFDDGESSFDPETSMDHDATANVNGLQQEQQPANGMGYMQQGPDDSSSQDMFYQNRQTDEMFQEDPTAQYDMHADKFRDEHPYHPADSHELDQHQYGDSDDDKFRQELQDHSNHQSESDIMDTSDLSYGPTEELTENVIGNEEPSFSSDHSFLGVDPLDERIDRAIHGDEFEFVSQQQYPQVEDDFIVEQLIEKITSEDGPIGLHDLGNTVPHDKEEDIYQSEDSLEHHNEVLAEFPDLEDAQALESERRMEGELHSGNEAKLPREDEASAEEEMMSTGWIAEEPEKEHYDLPDWVVGNAEPLVPPHLSGAEMVTGNYHMDTGNYHMDTGAPKEEKMKYSTTNMSSPLDNTNRSLQSQSQGQMASAQKAPTRKVRRVASPKAPSESWVFLDSVTTEVVAGDQVTLQELTFWMSEAKVQKWCKKVGDPVHVGETLMTVACDTKISKESLEWAPTQDVKATSNGFLVAKHFGVGEMMSIGWTVGVIGTSTEGLPTVAPEPVITYEDEEVSKAFDEPKEKPKDVKLSNPSQRRNAISNEGSSESRIETEHDSTPRTAATKRKSPTAKNVEKGKKQESSIKPAMKSSLSIDWEPRLVKMEGLNHVLVPFLQKKIDTWERNARFHLPATSSLDQEVLTSQKTKMTIRWEPQLKDSGRKKSRAKKRKMLNSQHSFARLPAVSWEFEKSQIPAKSSPAKEKRMRQIFFFEPTEGVARKARNENGRKRLGGKTQWASFPTMIKWENMTHPLPKRQYPQKPDANDDQTENNETDIPQKMVYATPMARAAARLADLDLQGVSGTGDGGRITLDDVKDVLYPMLIMNKQEQQHQQHHQKGRLQSSHESSKAKRAPPASSPLQSTKKSSLGQVYSLRIPYASPMARKLAEEYQIDLATVMASGPRGRILLDDVQKALDDKTTP</sequence>
<feature type="region of interest" description="Disordered" evidence="5">
    <location>
        <begin position="660"/>
        <end position="682"/>
    </location>
</feature>
<feature type="region of interest" description="Disordered" evidence="5">
    <location>
        <begin position="267"/>
        <end position="290"/>
    </location>
</feature>
<feature type="compositionally biased region" description="Basic and acidic residues" evidence="5">
    <location>
        <begin position="921"/>
        <end position="935"/>
    </location>
</feature>
<feature type="domain" description="Peripheral subunit-binding (PSBD)" evidence="6">
    <location>
        <begin position="1281"/>
        <end position="1318"/>
    </location>
</feature>
<dbReference type="InterPro" id="IPR036625">
    <property type="entry name" value="E3-bd_dom_sf"/>
</dbReference>
<feature type="region of interest" description="Disordered" evidence="5">
    <location>
        <begin position="1156"/>
        <end position="1180"/>
    </location>
</feature>
<dbReference type="InterPro" id="IPR050743">
    <property type="entry name" value="2-oxoacid_DH_E2_comp"/>
</dbReference>
<gene>
    <name evidence="7" type="ORF">CYCCA115_LOCUS7484</name>
</gene>
<feature type="region of interest" description="Disordered" evidence="5">
    <location>
        <begin position="751"/>
        <end position="791"/>
    </location>
</feature>
<dbReference type="GO" id="GO:0016407">
    <property type="term" value="F:acetyltransferase activity"/>
    <property type="evidence" value="ECO:0007669"/>
    <property type="project" value="TreeGrafter"/>
</dbReference>
<comment type="caution">
    <text evidence="7">The sequence shown here is derived from an EMBL/GenBank/DDBJ whole genome shotgun (WGS) entry which is preliminary data.</text>
</comment>
<feature type="region of interest" description="Disordered" evidence="5">
    <location>
        <begin position="1231"/>
        <end position="1269"/>
    </location>
</feature>
<feature type="region of interest" description="Disordered" evidence="5">
    <location>
        <begin position="921"/>
        <end position="991"/>
    </location>
</feature>
<dbReference type="GO" id="GO:0031405">
    <property type="term" value="F:lipoic acid binding"/>
    <property type="evidence" value="ECO:0007669"/>
    <property type="project" value="TreeGrafter"/>
</dbReference>
<organism evidence="7 8">
    <name type="scientific">Cylindrotheca closterium</name>
    <dbReference type="NCBI Taxonomy" id="2856"/>
    <lineage>
        <taxon>Eukaryota</taxon>
        <taxon>Sar</taxon>
        <taxon>Stramenopiles</taxon>
        <taxon>Ochrophyta</taxon>
        <taxon>Bacillariophyta</taxon>
        <taxon>Bacillariophyceae</taxon>
        <taxon>Bacillariophycidae</taxon>
        <taxon>Bacillariales</taxon>
        <taxon>Bacillariaceae</taxon>
        <taxon>Cylindrotheca</taxon>
    </lineage>
</organism>
<feature type="region of interest" description="Disordered" evidence="5">
    <location>
        <begin position="521"/>
        <end position="540"/>
    </location>
</feature>
<comment type="cofactor">
    <cofactor evidence="1">
        <name>(R)-lipoate</name>
        <dbReference type="ChEBI" id="CHEBI:83088"/>
    </cofactor>
</comment>
<dbReference type="GO" id="GO:0005739">
    <property type="term" value="C:mitochondrion"/>
    <property type="evidence" value="ECO:0007669"/>
    <property type="project" value="TreeGrafter"/>
</dbReference>
<feature type="compositionally biased region" description="Low complexity" evidence="5">
    <location>
        <begin position="769"/>
        <end position="782"/>
    </location>
</feature>
<dbReference type="InterPro" id="IPR011053">
    <property type="entry name" value="Single_hybrid_motif"/>
</dbReference>
<keyword evidence="8" id="KW-1185">Reference proteome</keyword>
<dbReference type="PANTHER" id="PTHR43178">
    <property type="entry name" value="DIHYDROLIPOAMIDE ACETYLTRANSFERASE COMPONENT OF PYRUVATE DEHYDROGENASE COMPLEX"/>
    <property type="match status" value="1"/>
</dbReference>
<feature type="region of interest" description="Disordered" evidence="5">
    <location>
        <begin position="308"/>
        <end position="350"/>
    </location>
</feature>
<feature type="domain" description="Peripheral subunit-binding (PSBD)" evidence="6">
    <location>
        <begin position="1185"/>
        <end position="1222"/>
    </location>
</feature>
<feature type="region of interest" description="Disordered" evidence="5">
    <location>
        <begin position="229"/>
        <end position="253"/>
    </location>
</feature>
<dbReference type="EMBL" id="CAKOGP040001001">
    <property type="protein sequence ID" value="CAJ1941363.1"/>
    <property type="molecule type" value="Genomic_DNA"/>
</dbReference>
<evidence type="ECO:0000256" key="1">
    <source>
        <dbReference type="ARBA" id="ARBA00001938"/>
    </source>
</evidence>
<dbReference type="PROSITE" id="PS51826">
    <property type="entry name" value="PSBD"/>
    <property type="match status" value="2"/>
</dbReference>
<feature type="compositionally biased region" description="Basic and acidic residues" evidence="5">
    <location>
        <begin position="521"/>
        <end position="530"/>
    </location>
</feature>
<accession>A0AAD2FHP6</accession>
<evidence type="ECO:0000256" key="3">
    <source>
        <dbReference type="ARBA" id="ARBA00022679"/>
    </source>
</evidence>
<dbReference type="Pfam" id="PF02817">
    <property type="entry name" value="E3_binding"/>
    <property type="match status" value="3"/>
</dbReference>
<dbReference type="Gene3D" id="2.40.50.100">
    <property type="match status" value="1"/>
</dbReference>
<dbReference type="InterPro" id="IPR004167">
    <property type="entry name" value="PSBD"/>
</dbReference>
<reference evidence="7" key="1">
    <citation type="submission" date="2023-08" db="EMBL/GenBank/DDBJ databases">
        <authorList>
            <person name="Audoor S."/>
            <person name="Bilcke G."/>
        </authorList>
    </citation>
    <scope>NUCLEOTIDE SEQUENCE</scope>
</reference>
<dbReference type="CDD" id="cd06849">
    <property type="entry name" value="lipoyl_domain"/>
    <property type="match status" value="1"/>
</dbReference>
<feature type="region of interest" description="Disordered" evidence="5">
    <location>
        <begin position="491"/>
        <end position="514"/>
    </location>
</feature>
<dbReference type="SUPFAM" id="SSF47005">
    <property type="entry name" value="Peripheral subunit-binding domain of 2-oxo acid dehydrogenase complex"/>
    <property type="match status" value="3"/>
</dbReference>
<evidence type="ECO:0000259" key="6">
    <source>
        <dbReference type="PROSITE" id="PS51826"/>
    </source>
</evidence>
<protein>
    <recommendedName>
        <fullName evidence="6">Peripheral subunit-binding (PSBD) domain-containing protein</fullName>
    </recommendedName>
</protein>
<feature type="compositionally biased region" description="Polar residues" evidence="5">
    <location>
        <begin position="937"/>
        <end position="951"/>
    </location>
</feature>
<keyword evidence="4" id="KW-0012">Acyltransferase</keyword>
<keyword evidence="3" id="KW-0808">Transferase</keyword>
<feature type="compositionally biased region" description="Polar residues" evidence="5">
    <location>
        <begin position="334"/>
        <end position="345"/>
    </location>
</feature>
<name>A0AAD2FHP6_9STRA</name>
<comment type="similarity">
    <text evidence="2">Belongs to the 2-oxoacid dehydrogenase family.</text>
</comment>
<feature type="compositionally biased region" description="Polar residues" evidence="5">
    <location>
        <begin position="267"/>
        <end position="279"/>
    </location>
</feature>
<feature type="compositionally biased region" description="Basic and acidic residues" evidence="5">
    <location>
        <begin position="952"/>
        <end position="963"/>
    </location>
</feature>
<proteinExistence type="inferred from homology"/>
<feature type="compositionally biased region" description="Polar residues" evidence="5">
    <location>
        <begin position="752"/>
        <end position="768"/>
    </location>
</feature>
<dbReference type="Proteomes" id="UP001295423">
    <property type="component" value="Unassembled WGS sequence"/>
</dbReference>
<evidence type="ECO:0000256" key="5">
    <source>
        <dbReference type="SAM" id="MobiDB-lite"/>
    </source>
</evidence>
<evidence type="ECO:0000256" key="2">
    <source>
        <dbReference type="ARBA" id="ARBA00007317"/>
    </source>
</evidence>
<evidence type="ECO:0000256" key="4">
    <source>
        <dbReference type="ARBA" id="ARBA00023315"/>
    </source>
</evidence>
<dbReference type="SUPFAM" id="SSF51230">
    <property type="entry name" value="Single hybrid motif"/>
    <property type="match status" value="1"/>
</dbReference>
<evidence type="ECO:0000313" key="8">
    <source>
        <dbReference type="Proteomes" id="UP001295423"/>
    </source>
</evidence>
<evidence type="ECO:0000313" key="7">
    <source>
        <dbReference type="EMBL" id="CAJ1941363.1"/>
    </source>
</evidence>
<dbReference type="PANTHER" id="PTHR43178:SF5">
    <property type="entry name" value="LIPOAMIDE ACYLTRANSFERASE COMPONENT OF BRANCHED-CHAIN ALPHA-KETO ACID DEHYDROGENASE COMPLEX, MITOCHONDRIAL"/>
    <property type="match status" value="1"/>
</dbReference>
<feature type="compositionally biased region" description="Basic and acidic residues" evidence="5">
    <location>
        <begin position="660"/>
        <end position="681"/>
    </location>
</feature>